<protein>
    <submittedName>
        <fullName evidence="2">F-box/LRR-repeat protein</fullName>
    </submittedName>
</protein>
<dbReference type="SUPFAM" id="SSF81383">
    <property type="entry name" value="F-box domain"/>
    <property type="match status" value="1"/>
</dbReference>
<name>A0A314XG02_PRUYE</name>
<dbReference type="InterPro" id="IPR001810">
    <property type="entry name" value="F-box_dom"/>
</dbReference>
<evidence type="ECO:0000313" key="2">
    <source>
        <dbReference type="EMBL" id="PQP92281.1"/>
    </source>
</evidence>
<accession>A0A314XG02</accession>
<dbReference type="InterPro" id="IPR055357">
    <property type="entry name" value="LRR_At1g61320_AtMIF1"/>
</dbReference>
<organism evidence="2 3">
    <name type="scientific">Prunus yedoensis var. nudiflora</name>
    <dbReference type="NCBI Taxonomy" id="2094558"/>
    <lineage>
        <taxon>Eukaryota</taxon>
        <taxon>Viridiplantae</taxon>
        <taxon>Streptophyta</taxon>
        <taxon>Embryophyta</taxon>
        <taxon>Tracheophyta</taxon>
        <taxon>Spermatophyta</taxon>
        <taxon>Magnoliopsida</taxon>
        <taxon>eudicotyledons</taxon>
        <taxon>Gunneridae</taxon>
        <taxon>Pentapetalae</taxon>
        <taxon>rosids</taxon>
        <taxon>fabids</taxon>
        <taxon>Rosales</taxon>
        <taxon>Rosaceae</taxon>
        <taxon>Amygdaloideae</taxon>
        <taxon>Amygdaleae</taxon>
        <taxon>Prunus</taxon>
    </lineage>
</organism>
<dbReference type="Gene3D" id="1.20.1280.50">
    <property type="match status" value="1"/>
</dbReference>
<dbReference type="SMART" id="SM00256">
    <property type="entry name" value="FBOX"/>
    <property type="match status" value="1"/>
</dbReference>
<dbReference type="CDD" id="cd22160">
    <property type="entry name" value="F-box_AtFBL13-like"/>
    <property type="match status" value="1"/>
</dbReference>
<comment type="caution">
    <text evidence="2">The sequence shown here is derived from an EMBL/GenBank/DDBJ whole genome shotgun (WGS) entry which is preliminary data.</text>
</comment>
<dbReference type="InterPro" id="IPR053781">
    <property type="entry name" value="F-box_AtFBL13-like"/>
</dbReference>
<evidence type="ECO:0000259" key="1">
    <source>
        <dbReference type="PROSITE" id="PS50181"/>
    </source>
</evidence>
<dbReference type="InterPro" id="IPR032675">
    <property type="entry name" value="LRR_dom_sf"/>
</dbReference>
<dbReference type="PANTHER" id="PTHR34145">
    <property type="entry name" value="OS02G0105600 PROTEIN"/>
    <property type="match status" value="1"/>
</dbReference>
<dbReference type="EMBL" id="PJQY01002596">
    <property type="protein sequence ID" value="PQP92281.1"/>
    <property type="molecule type" value="Genomic_DNA"/>
</dbReference>
<dbReference type="PROSITE" id="PS50181">
    <property type="entry name" value="FBOX"/>
    <property type="match status" value="1"/>
</dbReference>
<dbReference type="SUPFAM" id="SSF52047">
    <property type="entry name" value="RNI-like"/>
    <property type="match status" value="1"/>
</dbReference>
<dbReference type="OrthoDB" id="1939276at2759"/>
<feature type="domain" description="F-box" evidence="1">
    <location>
        <begin position="18"/>
        <end position="68"/>
    </location>
</feature>
<dbReference type="AlphaFoldDB" id="A0A314XG02"/>
<dbReference type="Gene3D" id="3.80.10.10">
    <property type="entry name" value="Ribonuclease Inhibitor"/>
    <property type="match status" value="1"/>
</dbReference>
<dbReference type="InterPro" id="IPR053772">
    <property type="entry name" value="At1g61320/At1g61330-like"/>
</dbReference>
<dbReference type="STRING" id="2094558.A0A314XG02"/>
<keyword evidence="3" id="KW-1185">Reference proteome</keyword>
<dbReference type="Pfam" id="PF23622">
    <property type="entry name" value="LRR_At1g61320_AtMIF1"/>
    <property type="match status" value="1"/>
</dbReference>
<dbReference type="InterPro" id="IPR036047">
    <property type="entry name" value="F-box-like_dom_sf"/>
</dbReference>
<proteinExistence type="predicted"/>
<gene>
    <name evidence="2" type="ORF">Pyn_14316</name>
</gene>
<reference evidence="2 3" key="1">
    <citation type="submission" date="2018-02" db="EMBL/GenBank/DDBJ databases">
        <title>Draft genome of wild Prunus yedoensis var. nudiflora.</title>
        <authorList>
            <person name="Baek S."/>
            <person name="Kim J.-H."/>
            <person name="Choi K."/>
            <person name="Kim G.-B."/>
            <person name="Cho A."/>
            <person name="Jang H."/>
            <person name="Shin C.-H."/>
            <person name="Yu H.-J."/>
            <person name="Mun J.-H."/>
        </authorList>
    </citation>
    <scope>NUCLEOTIDE SEQUENCE [LARGE SCALE GENOMIC DNA]</scope>
    <source>
        <strain evidence="3">cv. Jeju island</strain>
        <tissue evidence="2">Leaf</tissue>
    </source>
</reference>
<dbReference type="Proteomes" id="UP000250321">
    <property type="component" value="Unassembled WGS sequence"/>
</dbReference>
<sequence>MEEMEEASNQNPSATVTNRNLNDLPEELLLHILTCLPILESVQTSLISQKWRPLWSRVPSLNFLFELFPPYEPPLDTRQFFAEFIDRVLILRSNSPIHTFRLSFIYHGHYRSHVDSWVRSAITRLRTRELYLDFFIHKDFHNEETHNHRYDFPFSVLRNGCVAILGLTRCDLTLPAKMSTLRFYSIGSMFLNEVYLTDQAMRDLISGCPNLEALDLENCLAHHHMKICSTKLKRLALRYFYDSELKETILVDCPNLCSISFNCCAFDKFVLKNASSLVEFHVDILHKIDRSYRYWNKVVRLLGQAPNVKHLNVQNWWFKFLTSKDSFPKSFMIHNLNHLELRTGFTQYDLVGMAALLKLCPNLETMMLDFLFKIEEDETLSEEFSSKPVELSMPSLKQVTVTSYTGTEDEVNFMKMLSTQGVALEKIILVLGHVGAKSRLQMVLYRNASQSWKCYSPDLASTTLNYIDAELFKQGINWLIESCLVF</sequence>
<dbReference type="PANTHER" id="PTHR34145:SF28">
    <property type="entry name" value="F-BOX DOMAIN-CONTAINING PROTEIN"/>
    <property type="match status" value="1"/>
</dbReference>
<dbReference type="Pfam" id="PF00646">
    <property type="entry name" value="F-box"/>
    <property type="match status" value="1"/>
</dbReference>
<evidence type="ECO:0000313" key="3">
    <source>
        <dbReference type="Proteomes" id="UP000250321"/>
    </source>
</evidence>